<keyword evidence="3" id="KW-0325">Glycoprotein</keyword>
<dbReference type="Pfam" id="PF00090">
    <property type="entry name" value="TSP_1"/>
    <property type="match status" value="2"/>
</dbReference>
<keyword evidence="4" id="KW-0472">Membrane</keyword>
<keyword evidence="2" id="KW-1015">Disulfide bond</keyword>
<dbReference type="SUPFAM" id="SSF82895">
    <property type="entry name" value="TSP-1 type 1 repeat"/>
    <property type="match status" value="3"/>
</dbReference>
<evidence type="ECO:0000256" key="2">
    <source>
        <dbReference type="ARBA" id="ARBA00023157"/>
    </source>
</evidence>
<evidence type="ECO:0000256" key="4">
    <source>
        <dbReference type="SAM" id="Phobius"/>
    </source>
</evidence>
<dbReference type="InterPro" id="IPR044004">
    <property type="entry name" value="TSP1_spondin_dom"/>
</dbReference>
<dbReference type="AlphaFoldDB" id="A0A2B4SIH7"/>
<dbReference type="Gene3D" id="2.20.100.10">
    <property type="entry name" value="Thrombospondin type-1 (TSP1) repeat"/>
    <property type="match status" value="3"/>
</dbReference>
<keyword evidence="4" id="KW-0812">Transmembrane</keyword>
<dbReference type="OrthoDB" id="5988161at2759"/>
<evidence type="ECO:0000256" key="3">
    <source>
        <dbReference type="ARBA" id="ARBA00023180"/>
    </source>
</evidence>
<proteinExistence type="predicted"/>
<dbReference type="GO" id="GO:0031012">
    <property type="term" value="C:extracellular matrix"/>
    <property type="evidence" value="ECO:0007669"/>
    <property type="project" value="TreeGrafter"/>
</dbReference>
<evidence type="ECO:0000256" key="5">
    <source>
        <dbReference type="SAM" id="SignalP"/>
    </source>
</evidence>
<dbReference type="SMART" id="SM00209">
    <property type="entry name" value="TSP1"/>
    <property type="match status" value="3"/>
</dbReference>
<evidence type="ECO:0000313" key="8">
    <source>
        <dbReference type="Proteomes" id="UP000225706"/>
    </source>
</evidence>
<comment type="caution">
    <text evidence="7">The sequence shown here is derived from an EMBL/GenBank/DDBJ whole genome shotgun (WGS) entry which is preliminary data.</text>
</comment>
<dbReference type="EMBL" id="LSMT01000079">
    <property type="protein sequence ID" value="PFX28680.1"/>
    <property type="molecule type" value="Genomic_DNA"/>
</dbReference>
<accession>A0A2B4SIH7</accession>
<evidence type="ECO:0000313" key="7">
    <source>
        <dbReference type="EMBL" id="PFX28680.1"/>
    </source>
</evidence>
<keyword evidence="8" id="KW-1185">Reference proteome</keyword>
<feature type="signal peptide" evidence="5">
    <location>
        <begin position="1"/>
        <end position="24"/>
    </location>
</feature>
<gene>
    <name evidence="7" type="primary">SPON1</name>
    <name evidence="7" type="ORF">AWC38_SpisGene6627</name>
</gene>
<feature type="transmembrane region" description="Helical" evidence="4">
    <location>
        <begin position="277"/>
        <end position="297"/>
    </location>
</feature>
<keyword evidence="4" id="KW-1133">Transmembrane helix</keyword>
<sequence length="324" mass="35111">MKSSKPVIALMLVVLITLISNSDAWWSRRRRRRCQVDCRVNSWSSWSQCTADKCGERGSETRTRRVETSPKCGGKECPELRETRQCYSSKEVNCELSSWSKWSACTTKCGVSGIQTSIRHRTVVEQCGGNCSSILSKTRSCPEISCLNGGSVNDKTCICKDGYEGECCENQVVLPHCVGIPPTDCQLTSWSQWGACSATCGETGTQVSHRYRTTTEKCGGTCSGGSNLTITRACFQITCLNGGSLKKGQFFCKEGYTGVCCEEGDAFPPPNGEKAGVVLLPTAFFVFGIIVIIIKVIKKSNQPINRVAVTGNNAGTVVNVVKTG</sequence>
<feature type="chain" id="PRO_5013151782" evidence="5">
    <location>
        <begin position="25"/>
        <end position="324"/>
    </location>
</feature>
<dbReference type="Pfam" id="PF19028">
    <property type="entry name" value="TSP1_spondin"/>
    <property type="match status" value="1"/>
</dbReference>
<dbReference type="PANTHER" id="PTHR11311">
    <property type="entry name" value="SPONDIN"/>
    <property type="match status" value="1"/>
</dbReference>
<protein>
    <submittedName>
        <fullName evidence="7">Spondin-1</fullName>
    </submittedName>
</protein>
<feature type="domain" description="Spondin-like TSP1" evidence="6">
    <location>
        <begin position="38"/>
        <end position="88"/>
    </location>
</feature>
<dbReference type="PANTHER" id="PTHR11311:SF15">
    <property type="entry name" value="SPONDIN-2"/>
    <property type="match status" value="1"/>
</dbReference>
<keyword evidence="1 5" id="KW-0732">Signal</keyword>
<dbReference type="Proteomes" id="UP000225706">
    <property type="component" value="Unassembled WGS sequence"/>
</dbReference>
<dbReference type="GO" id="GO:0007155">
    <property type="term" value="P:cell adhesion"/>
    <property type="evidence" value="ECO:0007669"/>
    <property type="project" value="TreeGrafter"/>
</dbReference>
<evidence type="ECO:0000256" key="1">
    <source>
        <dbReference type="ARBA" id="ARBA00022729"/>
    </source>
</evidence>
<reference evidence="8" key="1">
    <citation type="journal article" date="2017" name="bioRxiv">
        <title>Comparative analysis of the genomes of Stylophora pistillata and Acropora digitifera provides evidence for extensive differences between species of corals.</title>
        <authorList>
            <person name="Voolstra C.R."/>
            <person name="Li Y."/>
            <person name="Liew Y.J."/>
            <person name="Baumgarten S."/>
            <person name="Zoccola D."/>
            <person name="Flot J.-F."/>
            <person name="Tambutte S."/>
            <person name="Allemand D."/>
            <person name="Aranda M."/>
        </authorList>
    </citation>
    <scope>NUCLEOTIDE SEQUENCE [LARGE SCALE GENOMIC DNA]</scope>
</reference>
<dbReference type="PROSITE" id="PS50092">
    <property type="entry name" value="TSP1"/>
    <property type="match status" value="3"/>
</dbReference>
<dbReference type="InterPro" id="IPR051418">
    <property type="entry name" value="Spondin/Thrombospondin_T1"/>
</dbReference>
<evidence type="ECO:0000259" key="6">
    <source>
        <dbReference type="Pfam" id="PF19028"/>
    </source>
</evidence>
<dbReference type="InterPro" id="IPR000884">
    <property type="entry name" value="TSP1_rpt"/>
</dbReference>
<dbReference type="InterPro" id="IPR036383">
    <property type="entry name" value="TSP1_rpt_sf"/>
</dbReference>
<dbReference type="STRING" id="50429.A0A2B4SIH7"/>
<name>A0A2B4SIH7_STYPI</name>
<organism evidence="7 8">
    <name type="scientific">Stylophora pistillata</name>
    <name type="common">Smooth cauliflower coral</name>
    <dbReference type="NCBI Taxonomy" id="50429"/>
    <lineage>
        <taxon>Eukaryota</taxon>
        <taxon>Metazoa</taxon>
        <taxon>Cnidaria</taxon>
        <taxon>Anthozoa</taxon>
        <taxon>Hexacorallia</taxon>
        <taxon>Scleractinia</taxon>
        <taxon>Astrocoeniina</taxon>
        <taxon>Pocilloporidae</taxon>
        <taxon>Stylophora</taxon>
    </lineage>
</organism>